<gene>
    <name evidence="1" type="ORF">QJS35_30495</name>
</gene>
<dbReference type="EMBL" id="JASKHM010000024">
    <property type="protein sequence ID" value="MEQ4486715.1"/>
    <property type="molecule type" value="Genomic_DNA"/>
</dbReference>
<accession>A0ABV1L393</accession>
<proteinExistence type="predicted"/>
<keyword evidence="2" id="KW-1185">Reference proteome</keyword>
<sequence length="203" mass="23247">MVKFTIDAVQIIMTTHRLQEDNTFKKVEEGADHIANGDKVFDDYFQADTWKKRHPVVEFDGITIENTGGNRMGDHYLDIRQHRTAKPANCYFTKEEVETVLRRGNDEVSNSLVVDYNGVVHLIPAGNSREGYAVRVETFQAGNGYVGSRSRLNHLENTYKVLLEGWLDHLETGDGEYRDYSDGQNTVEELQQKAVQLINDFKF</sequence>
<organism evidence="1 2">
    <name type="scientific">Cohnella silvisoli</name>
    <dbReference type="NCBI Taxonomy" id="2873699"/>
    <lineage>
        <taxon>Bacteria</taxon>
        <taxon>Bacillati</taxon>
        <taxon>Bacillota</taxon>
        <taxon>Bacilli</taxon>
        <taxon>Bacillales</taxon>
        <taxon>Paenibacillaceae</taxon>
        <taxon>Cohnella</taxon>
    </lineage>
</organism>
<dbReference type="Proteomes" id="UP001493487">
    <property type="component" value="Unassembled WGS sequence"/>
</dbReference>
<protein>
    <submittedName>
        <fullName evidence="1">Uncharacterized protein</fullName>
    </submittedName>
</protein>
<comment type="caution">
    <text evidence="1">The sequence shown here is derived from an EMBL/GenBank/DDBJ whole genome shotgun (WGS) entry which is preliminary data.</text>
</comment>
<evidence type="ECO:0000313" key="1">
    <source>
        <dbReference type="EMBL" id="MEQ4486715.1"/>
    </source>
</evidence>
<evidence type="ECO:0000313" key="2">
    <source>
        <dbReference type="Proteomes" id="UP001493487"/>
    </source>
</evidence>
<dbReference type="RefSeq" id="WP_232189796.1">
    <property type="nucleotide sequence ID" value="NZ_JAIOAP010000023.1"/>
</dbReference>
<reference evidence="1 2" key="1">
    <citation type="journal article" date="2023" name="Genome Announc.">
        <title>Pan-Genome Analyses of the Genus Cohnella and Proposal of the Novel Species Cohnella silvisoli sp. nov., Isolated from Forest Soil.</title>
        <authorList>
            <person name="Wang C."/>
            <person name="Mao L."/>
            <person name="Bao G."/>
            <person name="Zhu H."/>
        </authorList>
    </citation>
    <scope>NUCLEOTIDE SEQUENCE [LARGE SCALE GENOMIC DNA]</scope>
    <source>
        <strain evidence="1 2">NL03-T5-1</strain>
    </source>
</reference>
<name>A0ABV1L393_9BACL</name>